<dbReference type="PROSITE" id="PS00352">
    <property type="entry name" value="CSD_1"/>
    <property type="match status" value="1"/>
</dbReference>
<comment type="caution">
    <text evidence="5">The sequence shown here is derived from an EMBL/GenBank/DDBJ whole genome shotgun (WGS) entry which is preliminary data.</text>
</comment>
<name>A0AAV3TXD6_9ALTE</name>
<dbReference type="InterPro" id="IPR002059">
    <property type="entry name" value="CSP_DNA-bd"/>
</dbReference>
<dbReference type="FunFam" id="2.40.50.140:FF:000006">
    <property type="entry name" value="Cold shock protein CspC"/>
    <property type="match status" value="1"/>
</dbReference>
<dbReference type="PRINTS" id="PR00050">
    <property type="entry name" value="COLDSHOCK"/>
</dbReference>
<dbReference type="PANTHER" id="PTHR11544">
    <property type="entry name" value="COLD SHOCK DOMAIN CONTAINING PROTEINS"/>
    <property type="match status" value="1"/>
</dbReference>
<feature type="domain" description="CSD" evidence="4">
    <location>
        <begin position="4"/>
        <end position="69"/>
    </location>
</feature>
<dbReference type="RefSeq" id="WP_345416547.1">
    <property type="nucleotide sequence ID" value="NZ_AP031496.1"/>
</dbReference>
<dbReference type="GO" id="GO:0003676">
    <property type="term" value="F:nucleic acid binding"/>
    <property type="evidence" value="ECO:0007669"/>
    <property type="project" value="InterPro"/>
</dbReference>
<dbReference type="InterPro" id="IPR012340">
    <property type="entry name" value="NA-bd_OB-fold"/>
</dbReference>
<evidence type="ECO:0000256" key="1">
    <source>
        <dbReference type="ARBA" id="ARBA00004496"/>
    </source>
</evidence>
<gene>
    <name evidence="5" type="ORF">GCM10025791_05010</name>
</gene>
<comment type="subcellular location">
    <subcellularLocation>
        <location evidence="1 3">Cytoplasm</location>
    </subcellularLocation>
</comment>
<keyword evidence="6" id="KW-1185">Reference proteome</keyword>
<dbReference type="PIRSF" id="PIRSF002599">
    <property type="entry name" value="Cold_shock_A"/>
    <property type="match status" value="1"/>
</dbReference>
<evidence type="ECO:0000256" key="2">
    <source>
        <dbReference type="ARBA" id="ARBA00022490"/>
    </source>
</evidence>
<dbReference type="InterPro" id="IPR050181">
    <property type="entry name" value="Cold_shock_domain"/>
</dbReference>
<proteinExistence type="predicted"/>
<dbReference type="Pfam" id="PF00313">
    <property type="entry name" value="CSD"/>
    <property type="match status" value="1"/>
</dbReference>
<dbReference type="InterPro" id="IPR011129">
    <property type="entry name" value="CSD"/>
</dbReference>
<accession>A0AAV3TXD6</accession>
<evidence type="ECO:0000259" key="4">
    <source>
        <dbReference type="PROSITE" id="PS51857"/>
    </source>
</evidence>
<evidence type="ECO:0000313" key="6">
    <source>
        <dbReference type="Proteomes" id="UP001409585"/>
    </source>
</evidence>
<dbReference type="Proteomes" id="UP001409585">
    <property type="component" value="Unassembled WGS sequence"/>
</dbReference>
<dbReference type="InterPro" id="IPR019844">
    <property type="entry name" value="CSD_CS"/>
</dbReference>
<protein>
    <submittedName>
        <fullName evidence="5">Cold-shock protein</fullName>
    </submittedName>
</protein>
<organism evidence="5 6">
    <name type="scientific">Halioxenophilus aromaticivorans</name>
    <dbReference type="NCBI Taxonomy" id="1306992"/>
    <lineage>
        <taxon>Bacteria</taxon>
        <taxon>Pseudomonadati</taxon>
        <taxon>Pseudomonadota</taxon>
        <taxon>Gammaproteobacteria</taxon>
        <taxon>Alteromonadales</taxon>
        <taxon>Alteromonadaceae</taxon>
        <taxon>Halioxenophilus</taxon>
    </lineage>
</organism>
<dbReference type="Gene3D" id="2.40.50.140">
    <property type="entry name" value="Nucleic acid-binding proteins"/>
    <property type="match status" value="1"/>
</dbReference>
<dbReference type="PROSITE" id="PS51857">
    <property type="entry name" value="CSD_2"/>
    <property type="match status" value="1"/>
</dbReference>
<dbReference type="CDD" id="cd04458">
    <property type="entry name" value="CSP_CDS"/>
    <property type="match status" value="1"/>
</dbReference>
<dbReference type="Gene3D" id="6.20.370.130">
    <property type="match status" value="1"/>
</dbReference>
<dbReference type="InterPro" id="IPR012156">
    <property type="entry name" value="Cold_shock_CspA"/>
</dbReference>
<evidence type="ECO:0000256" key="3">
    <source>
        <dbReference type="RuleBase" id="RU000408"/>
    </source>
</evidence>
<dbReference type="SMART" id="SM00357">
    <property type="entry name" value="CSP"/>
    <property type="match status" value="1"/>
</dbReference>
<dbReference type="AlphaFoldDB" id="A0AAV3TXD6"/>
<sequence length="73" mass="8029">MATRDRGTVKWFNNARGYGFITLSEAGDDVFVHYRNITGSGYKSLNEGQLVEFDLLKGDKGLQADNVVSVATN</sequence>
<dbReference type="EMBL" id="BAABLX010000004">
    <property type="protein sequence ID" value="GAA4931777.1"/>
    <property type="molecule type" value="Genomic_DNA"/>
</dbReference>
<evidence type="ECO:0000313" key="5">
    <source>
        <dbReference type="EMBL" id="GAA4931777.1"/>
    </source>
</evidence>
<dbReference type="GO" id="GO:0005829">
    <property type="term" value="C:cytosol"/>
    <property type="evidence" value="ECO:0007669"/>
    <property type="project" value="UniProtKB-ARBA"/>
</dbReference>
<dbReference type="SUPFAM" id="SSF50249">
    <property type="entry name" value="Nucleic acid-binding proteins"/>
    <property type="match status" value="1"/>
</dbReference>
<keyword evidence="2" id="KW-0963">Cytoplasm</keyword>
<reference evidence="6" key="1">
    <citation type="journal article" date="2019" name="Int. J. Syst. Evol. Microbiol.">
        <title>The Global Catalogue of Microorganisms (GCM) 10K type strain sequencing project: providing services to taxonomists for standard genome sequencing and annotation.</title>
        <authorList>
            <consortium name="The Broad Institute Genomics Platform"/>
            <consortium name="The Broad Institute Genome Sequencing Center for Infectious Disease"/>
            <person name="Wu L."/>
            <person name="Ma J."/>
        </authorList>
    </citation>
    <scope>NUCLEOTIDE SEQUENCE [LARGE SCALE GENOMIC DNA]</scope>
    <source>
        <strain evidence="6">JCM 19134</strain>
    </source>
</reference>